<name>A0A485L0V9_9STRA</name>
<evidence type="ECO:0000259" key="10">
    <source>
        <dbReference type="PROSITE" id="PS51194"/>
    </source>
</evidence>
<accession>A0A485L0V9</accession>
<feature type="domain" description="DEAD-box RNA helicase Q" evidence="11">
    <location>
        <begin position="3"/>
        <end position="31"/>
    </location>
</feature>
<evidence type="ECO:0000313" key="14">
    <source>
        <dbReference type="Proteomes" id="UP000332933"/>
    </source>
</evidence>
<dbReference type="SMART" id="SM00490">
    <property type="entry name" value="HELICc"/>
    <property type="match status" value="1"/>
</dbReference>
<dbReference type="GO" id="GO:0016787">
    <property type="term" value="F:hydrolase activity"/>
    <property type="evidence" value="ECO:0007669"/>
    <property type="project" value="UniProtKB-KW"/>
</dbReference>
<dbReference type="Pfam" id="PF00271">
    <property type="entry name" value="Helicase_C"/>
    <property type="match status" value="1"/>
</dbReference>
<keyword evidence="5 7" id="KW-0694">RNA-binding</keyword>
<comment type="catalytic activity">
    <reaction evidence="7">
        <text>ATP + H2O = ADP + phosphate + H(+)</text>
        <dbReference type="Rhea" id="RHEA:13065"/>
        <dbReference type="ChEBI" id="CHEBI:15377"/>
        <dbReference type="ChEBI" id="CHEBI:15378"/>
        <dbReference type="ChEBI" id="CHEBI:30616"/>
        <dbReference type="ChEBI" id="CHEBI:43474"/>
        <dbReference type="ChEBI" id="CHEBI:456216"/>
        <dbReference type="EC" id="3.6.4.13"/>
    </reaction>
</comment>
<dbReference type="PROSITE" id="PS51192">
    <property type="entry name" value="HELICASE_ATP_BIND_1"/>
    <property type="match status" value="1"/>
</dbReference>
<comment type="domain">
    <text evidence="7">The Q motif is unique to and characteristic of the DEAD box family of RNA helicases and controls ATP binding and hydrolysis.</text>
</comment>
<dbReference type="SMART" id="SM00487">
    <property type="entry name" value="DEXDc"/>
    <property type="match status" value="1"/>
</dbReference>
<dbReference type="SMART" id="SM01178">
    <property type="entry name" value="DUF4217"/>
    <property type="match status" value="1"/>
</dbReference>
<dbReference type="EMBL" id="VJMH01005540">
    <property type="protein sequence ID" value="KAF0694718.1"/>
    <property type="molecule type" value="Genomic_DNA"/>
</dbReference>
<dbReference type="GO" id="GO:0005524">
    <property type="term" value="F:ATP binding"/>
    <property type="evidence" value="ECO:0007669"/>
    <property type="project" value="UniProtKB-UniRule"/>
</dbReference>
<feature type="region of interest" description="Disordered" evidence="8">
    <location>
        <begin position="526"/>
        <end position="556"/>
    </location>
</feature>
<dbReference type="PANTHER" id="PTHR24031">
    <property type="entry name" value="RNA HELICASE"/>
    <property type="match status" value="1"/>
</dbReference>
<evidence type="ECO:0000256" key="1">
    <source>
        <dbReference type="ARBA" id="ARBA00022741"/>
    </source>
</evidence>
<dbReference type="PROSITE" id="PS51194">
    <property type="entry name" value="HELICASE_CTER"/>
    <property type="match status" value="1"/>
</dbReference>
<dbReference type="InterPro" id="IPR027417">
    <property type="entry name" value="P-loop_NTPase"/>
</dbReference>
<feature type="short sequence motif" description="Q motif" evidence="6">
    <location>
        <begin position="3"/>
        <end position="31"/>
    </location>
</feature>
<dbReference type="CDD" id="cd18787">
    <property type="entry name" value="SF2_C_DEAD"/>
    <property type="match status" value="1"/>
</dbReference>
<dbReference type="PROSITE" id="PS51195">
    <property type="entry name" value="Q_MOTIF"/>
    <property type="match status" value="1"/>
</dbReference>
<dbReference type="EC" id="3.6.4.13" evidence="7"/>
<keyword evidence="3 7" id="KW-0347">Helicase</keyword>
<evidence type="ECO:0000313" key="13">
    <source>
        <dbReference type="EMBL" id="VFT91216.1"/>
    </source>
</evidence>
<organism evidence="13 14">
    <name type="scientific">Aphanomyces stellatus</name>
    <dbReference type="NCBI Taxonomy" id="120398"/>
    <lineage>
        <taxon>Eukaryota</taxon>
        <taxon>Sar</taxon>
        <taxon>Stramenopiles</taxon>
        <taxon>Oomycota</taxon>
        <taxon>Saprolegniomycetes</taxon>
        <taxon>Saprolegniales</taxon>
        <taxon>Verrucalvaceae</taxon>
        <taxon>Aphanomyces</taxon>
    </lineage>
</organism>
<dbReference type="Gene3D" id="3.40.50.300">
    <property type="entry name" value="P-loop containing nucleotide triphosphate hydrolases"/>
    <property type="match status" value="2"/>
</dbReference>
<dbReference type="OrthoDB" id="7396459at2759"/>
<dbReference type="InterPro" id="IPR025313">
    <property type="entry name" value="SPB4-like_CTE"/>
</dbReference>
<evidence type="ECO:0000256" key="7">
    <source>
        <dbReference type="RuleBase" id="RU365068"/>
    </source>
</evidence>
<reference evidence="12" key="2">
    <citation type="submission" date="2019-06" db="EMBL/GenBank/DDBJ databases">
        <title>Genomics analysis of Aphanomyces spp. identifies a new class of oomycete effector associated with host adaptation.</title>
        <authorList>
            <person name="Gaulin E."/>
        </authorList>
    </citation>
    <scope>NUCLEOTIDE SEQUENCE</scope>
    <source>
        <strain evidence="12">CBS 578.67</strain>
    </source>
</reference>
<dbReference type="Proteomes" id="UP000332933">
    <property type="component" value="Unassembled WGS sequence"/>
</dbReference>
<evidence type="ECO:0000256" key="4">
    <source>
        <dbReference type="ARBA" id="ARBA00022840"/>
    </source>
</evidence>
<evidence type="ECO:0000259" key="11">
    <source>
        <dbReference type="PROSITE" id="PS51195"/>
    </source>
</evidence>
<dbReference type="GO" id="GO:0003723">
    <property type="term" value="F:RNA binding"/>
    <property type="evidence" value="ECO:0007669"/>
    <property type="project" value="UniProtKB-UniRule"/>
</dbReference>
<proteinExistence type="inferred from homology"/>
<dbReference type="SUPFAM" id="SSF52540">
    <property type="entry name" value="P-loop containing nucleoside triphosphate hydrolases"/>
    <property type="match status" value="1"/>
</dbReference>
<reference evidence="13 14" key="1">
    <citation type="submission" date="2019-03" db="EMBL/GenBank/DDBJ databases">
        <authorList>
            <person name="Gaulin E."/>
            <person name="Dumas B."/>
        </authorList>
    </citation>
    <scope>NUCLEOTIDE SEQUENCE [LARGE SCALE GENOMIC DNA]</scope>
    <source>
        <strain evidence="13">CBS 568.67</strain>
    </source>
</reference>
<feature type="compositionally biased region" description="Basic residues" evidence="8">
    <location>
        <begin position="630"/>
        <end position="651"/>
    </location>
</feature>
<dbReference type="AlphaFoldDB" id="A0A485L0V9"/>
<keyword evidence="4 7" id="KW-0067">ATP-binding</keyword>
<dbReference type="InterPro" id="IPR001650">
    <property type="entry name" value="Helicase_C-like"/>
</dbReference>
<feature type="domain" description="Helicase C-terminal" evidence="10">
    <location>
        <begin position="257"/>
        <end position="416"/>
    </location>
</feature>
<dbReference type="Pfam" id="PF13959">
    <property type="entry name" value="CTE_SPB4"/>
    <property type="match status" value="1"/>
</dbReference>
<comment type="function">
    <text evidence="7">RNA helicase.</text>
</comment>
<dbReference type="EMBL" id="CAADRA010005561">
    <property type="protein sequence ID" value="VFT91216.1"/>
    <property type="molecule type" value="Genomic_DNA"/>
</dbReference>
<sequence>MKFEECQPALCAEVLAGIQELGFTDMTPVQSATIPLFLTNKDVAVDASTGSGKTLAFVLPIVEMIRRRLHATQDDAVANVVSSKKGTQLMAMVLSPTRELARQIYDQAVFFFKRVLPDVHVLLFVGGTSVDDDLAAIRAAKGHVSVIVGTPGRIEDMFNRVASMDHMLETKEFEVLILDEADTLLDMGFDVSITNILGKLPKQRRTGLFSATQTQEVKALARAGLRNPATVSVQLATDTKTPSTLTNYYAAVEYDAKLATLLQFIQARPTAKHIVFFSTCASVDFFGLVLTLLLAGQDLPVVTLHGKMQPKKRIAHYDEYVQLPTGLLVCTDVVARGIDLPDVDWIIQFDPPQDPNFFVHRVGRTARAGRAGSAITFLSANEDAYVNFLRIRKVPLEAMPLALPSTGAPGSKEDVLAQVKALQLADRDVLEKGTKAFISFVRSYKEHQCQFIFRFKDLDLARVATGFCLFQLPKINELRVLDNIKFETDPDLKVVDIPYKDKAREKQRQKKLVEINETHKAEKVERFEKKQAEKKRKAEELKDGPRRREKKKGMHQQIVEEWDELEKEEHLFKKFKRGKMTKEEYEAALGESDNEDGLTRQEKKFAKKDEVKKKTGQQKAEAAKREERIRARKKAAHLQKKQQRQKGAARR</sequence>
<dbReference type="InterPro" id="IPR014001">
    <property type="entry name" value="Helicase_ATP-bd"/>
</dbReference>
<evidence type="ECO:0000256" key="5">
    <source>
        <dbReference type="ARBA" id="ARBA00022884"/>
    </source>
</evidence>
<dbReference type="CDD" id="cd17960">
    <property type="entry name" value="DEADc_DDX55"/>
    <property type="match status" value="1"/>
</dbReference>
<keyword evidence="14" id="KW-1185">Reference proteome</keyword>
<protein>
    <recommendedName>
        <fullName evidence="7">ATP-dependent RNA helicase</fullName>
        <ecNumber evidence="7">3.6.4.13</ecNumber>
    </recommendedName>
</protein>
<feature type="domain" description="Helicase ATP-binding" evidence="9">
    <location>
        <begin position="34"/>
        <end position="231"/>
    </location>
</feature>
<evidence type="ECO:0000313" key="12">
    <source>
        <dbReference type="EMBL" id="KAF0694718.1"/>
    </source>
</evidence>
<dbReference type="Pfam" id="PF00270">
    <property type="entry name" value="DEAD"/>
    <property type="match status" value="1"/>
</dbReference>
<evidence type="ECO:0000256" key="6">
    <source>
        <dbReference type="PROSITE-ProRule" id="PRU00552"/>
    </source>
</evidence>
<gene>
    <name evidence="13" type="primary">Aste57867_14394</name>
    <name evidence="12" type="ORF">As57867_014340</name>
    <name evidence="13" type="ORF">ASTE57867_14394</name>
</gene>
<dbReference type="InterPro" id="IPR011545">
    <property type="entry name" value="DEAD/DEAH_box_helicase_dom"/>
</dbReference>
<evidence type="ECO:0000259" key="9">
    <source>
        <dbReference type="PROSITE" id="PS51192"/>
    </source>
</evidence>
<dbReference type="GO" id="GO:0003724">
    <property type="term" value="F:RNA helicase activity"/>
    <property type="evidence" value="ECO:0007669"/>
    <property type="project" value="UniProtKB-EC"/>
</dbReference>
<feature type="compositionally biased region" description="Basic and acidic residues" evidence="8">
    <location>
        <begin position="597"/>
        <end position="613"/>
    </location>
</feature>
<comment type="similarity">
    <text evidence="7">Belongs to the DEAD box helicase family.</text>
</comment>
<evidence type="ECO:0000256" key="3">
    <source>
        <dbReference type="ARBA" id="ARBA00022806"/>
    </source>
</evidence>
<dbReference type="InterPro" id="IPR014014">
    <property type="entry name" value="RNA_helicase_DEAD_Q_motif"/>
</dbReference>
<feature type="compositionally biased region" description="Basic and acidic residues" evidence="8">
    <location>
        <begin position="526"/>
        <end position="546"/>
    </location>
</feature>
<keyword evidence="1 7" id="KW-0547">Nucleotide-binding</keyword>
<keyword evidence="2 7" id="KW-0378">Hydrolase</keyword>
<evidence type="ECO:0000256" key="8">
    <source>
        <dbReference type="SAM" id="MobiDB-lite"/>
    </source>
</evidence>
<feature type="region of interest" description="Disordered" evidence="8">
    <location>
        <begin position="586"/>
        <end position="651"/>
    </location>
</feature>
<evidence type="ECO:0000256" key="2">
    <source>
        <dbReference type="ARBA" id="ARBA00022801"/>
    </source>
</evidence>